<name>A0A7S3BW73_9EUKA</name>
<feature type="chain" id="PRO_5031287469" evidence="1">
    <location>
        <begin position="17"/>
        <end position="178"/>
    </location>
</feature>
<reference evidence="2" key="1">
    <citation type="submission" date="2021-01" db="EMBL/GenBank/DDBJ databases">
        <authorList>
            <person name="Corre E."/>
            <person name="Pelletier E."/>
            <person name="Niang G."/>
            <person name="Scheremetjew M."/>
            <person name="Finn R."/>
            <person name="Kale V."/>
            <person name="Holt S."/>
            <person name="Cochrane G."/>
            <person name="Meng A."/>
            <person name="Brown T."/>
            <person name="Cohen L."/>
        </authorList>
    </citation>
    <scope>NUCLEOTIDE SEQUENCE</scope>
    <source>
        <strain evidence="2">CCMP281</strain>
    </source>
</reference>
<dbReference type="EMBL" id="HBHX01066079">
    <property type="protein sequence ID" value="CAE0146907.1"/>
    <property type="molecule type" value="Transcribed_RNA"/>
</dbReference>
<evidence type="ECO:0000313" key="2">
    <source>
        <dbReference type="EMBL" id="CAE0146907.1"/>
    </source>
</evidence>
<proteinExistence type="predicted"/>
<protein>
    <submittedName>
        <fullName evidence="2">Uncharacterized protein</fullName>
    </submittedName>
</protein>
<gene>
    <name evidence="2" type="ORF">HERI1096_LOCUS36587</name>
</gene>
<dbReference type="AlphaFoldDB" id="A0A7S3BW73"/>
<keyword evidence="1" id="KW-0732">Signal</keyword>
<accession>A0A7S3BW73</accession>
<sequence length="178" mass="19078">MTRLLLLLSSSLCVAAEREADWEARLSALERLSVNQAAEIRVLKAELVAIKEDRTTAGGRRLSERFFSRRLQSGRNRAVLHLHGDNAQVWFGTGTSPDLKMRKKSASLVAEVSGKDVMTVSENGVAVSGALTATSLSGDGTGLTGVLHSSGVKVCSQSTHPLPTLSSLRAQVRRQVLV</sequence>
<organism evidence="2">
    <name type="scientific">Haptolina ericina</name>
    <dbReference type="NCBI Taxonomy" id="156174"/>
    <lineage>
        <taxon>Eukaryota</taxon>
        <taxon>Haptista</taxon>
        <taxon>Haptophyta</taxon>
        <taxon>Prymnesiophyceae</taxon>
        <taxon>Prymnesiales</taxon>
        <taxon>Prymnesiaceae</taxon>
        <taxon>Haptolina</taxon>
    </lineage>
</organism>
<evidence type="ECO:0000256" key="1">
    <source>
        <dbReference type="SAM" id="SignalP"/>
    </source>
</evidence>
<feature type="signal peptide" evidence="1">
    <location>
        <begin position="1"/>
        <end position="16"/>
    </location>
</feature>